<dbReference type="Proteomes" id="UP000004840">
    <property type="component" value="Unassembled WGS sequence"/>
</dbReference>
<sequence>MAIVGEKVTMPGEHEGLDYRGRPIYGDPIEFKAVVVPEGSDLKPGSDDLVTFVSTHAKILIPNGWPVPETLASGAEVEVRGQTYYVDGDGVEHRSPFGTGRGGIELALSTTPLS</sequence>
<comment type="caution">
    <text evidence="1">The sequence shown here is derived from an EMBL/GenBank/DDBJ whole genome shotgun (WGS) entry which is preliminary data.</text>
</comment>
<reference evidence="1 2" key="1">
    <citation type="journal article" date="2012" name="J. Bacteriol.">
        <title>Genome Sequence of Corynebacterium casei UCMA 3821, Isolated from a Smear-Ripened Cheese.</title>
        <authorList>
            <person name="Monnet C."/>
            <person name="Loux V."/>
            <person name="Bento P."/>
            <person name="Gibrat J.F."/>
            <person name="Straub C."/>
            <person name="Bonnarme P."/>
            <person name="Landaud S."/>
            <person name="Irlinger F."/>
        </authorList>
    </citation>
    <scope>NUCLEOTIDE SEQUENCE [LARGE SCALE GENOMIC DNA]</scope>
    <source>
        <strain evidence="1 2">UCMA 3821</strain>
    </source>
</reference>
<accession>G7HU23</accession>
<name>G7HU23_9CORY</name>
<dbReference type="RefSeq" id="WP_006821278.1">
    <property type="nucleotide sequence ID" value="NZ_CAFW01000008.1"/>
</dbReference>
<evidence type="ECO:0000313" key="1">
    <source>
        <dbReference type="EMBL" id="CCE53688.1"/>
    </source>
</evidence>
<organism evidence="1 2">
    <name type="scientific">Corynebacterium casei UCMA 3821</name>
    <dbReference type="NCBI Taxonomy" id="1110505"/>
    <lineage>
        <taxon>Bacteria</taxon>
        <taxon>Bacillati</taxon>
        <taxon>Actinomycetota</taxon>
        <taxon>Actinomycetes</taxon>
        <taxon>Mycobacteriales</taxon>
        <taxon>Corynebacteriaceae</taxon>
        <taxon>Corynebacterium</taxon>
    </lineage>
</organism>
<evidence type="ECO:0000313" key="2">
    <source>
        <dbReference type="Proteomes" id="UP000004840"/>
    </source>
</evidence>
<proteinExistence type="predicted"/>
<dbReference type="AlphaFoldDB" id="G7HU23"/>
<protein>
    <submittedName>
        <fullName evidence="1">Uncharacterized protein</fullName>
    </submittedName>
</protein>
<gene>
    <name evidence="1" type="ORF">CCAS_00320</name>
</gene>
<dbReference type="EMBL" id="CAFW01000008">
    <property type="protein sequence ID" value="CCE53688.1"/>
    <property type="molecule type" value="Genomic_DNA"/>
</dbReference>